<name>A0A2T5IT12_9GAMM</name>
<evidence type="ECO:0000313" key="1">
    <source>
        <dbReference type="EMBL" id="PTQ86958.1"/>
    </source>
</evidence>
<dbReference type="AlphaFoldDB" id="A0A2T5IT12"/>
<keyword evidence="2" id="KW-1185">Reference proteome</keyword>
<comment type="caution">
    <text evidence="1">The sequence shown here is derived from an EMBL/GenBank/DDBJ whole genome shotgun (WGS) entry which is preliminary data.</text>
</comment>
<organism evidence="1 2">
    <name type="scientific">Agitococcus lubricus</name>
    <dbReference type="NCBI Taxonomy" id="1077255"/>
    <lineage>
        <taxon>Bacteria</taxon>
        <taxon>Pseudomonadati</taxon>
        <taxon>Pseudomonadota</taxon>
        <taxon>Gammaproteobacteria</taxon>
        <taxon>Moraxellales</taxon>
        <taxon>Moraxellaceae</taxon>
        <taxon>Agitococcus</taxon>
    </lineage>
</organism>
<proteinExistence type="predicted"/>
<accession>A0A2T5IT12</accession>
<reference evidence="1 2" key="1">
    <citation type="submission" date="2018-04" db="EMBL/GenBank/DDBJ databases">
        <title>Genomic Encyclopedia of Archaeal and Bacterial Type Strains, Phase II (KMG-II): from individual species to whole genera.</title>
        <authorList>
            <person name="Goeker M."/>
        </authorList>
    </citation>
    <scope>NUCLEOTIDE SEQUENCE [LARGE SCALE GENOMIC DNA]</scope>
    <source>
        <strain evidence="1 2">DSM 5822</strain>
    </source>
</reference>
<evidence type="ECO:0000313" key="2">
    <source>
        <dbReference type="Proteomes" id="UP000244223"/>
    </source>
</evidence>
<protein>
    <submittedName>
        <fullName evidence="1">Uncharacterized protein</fullName>
    </submittedName>
</protein>
<gene>
    <name evidence="1" type="ORF">C8N29_12616</name>
</gene>
<sequence>MGAIINLNHQAELKNNLEDTFPIDTDKLTSTHTLLRKDTHSLHQRLDSHTFLQSLLTSSLNQKGLAQALQGFY</sequence>
<dbReference type="EMBL" id="QAON01000026">
    <property type="protein sequence ID" value="PTQ86958.1"/>
    <property type="molecule type" value="Genomic_DNA"/>
</dbReference>
<dbReference type="Proteomes" id="UP000244223">
    <property type="component" value="Unassembled WGS sequence"/>
</dbReference>